<dbReference type="STRING" id="335543.Sfum_2529"/>
<dbReference type="FunCoup" id="A0LLA5">
    <property type="interactions" value="37"/>
</dbReference>
<dbReference type="GO" id="GO:0016874">
    <property type="term" value="F:ligase activity"/>
    <property type="evidence" value="ECO:0007669"/>
    <property type="project" value="UniProtKB-KW"/>
</dbReference>
<dbReference type="RefSeq" id="WP_011699375.1">
    <property type="nucleotide sequence ID" value="NC_008554.1"/>
</dbReference>
<comment type="similarity">
    <text evidence="2">Belongs to the 2H phosphoesterase superfamily. ThpR family.</text>
</comment>
<protein>
    <recommendedName>
        <fullName evidence="2">RNA 2',3'-cyclic phosphodiesterase</fullName>
        <shortName evidence="2">RNA 2',3'-CPDase</shortName>
        <ecNumber evidence="2">3.1.4.58</ecNumber>
    </recommendedName>
</protein>
<evidence type="ECO:0000256" key="1">
    <source>
        <dbReference type="ARBA" id="ARBA00022801"/>
    </source>
</evidence>
<feature type="active site" description="Proton donor" evidence="2">
    <location>
        <position position="41"/>
    </location>
</feature>
<feature type="domain" description="Phosphoesterase HXTX" evidence="3">
    <location>
        <begin position="8"/>
        <end position="92"/>
    </location>
</feature>
<dbReference type="PANTHER" id="PTHR35561">
    <property type="entry name" value="RNA 2',3'-CYCLIC PHOSPHODIESTERASE"/>
    <property type="match status" value="1"/>
</dbReference>
<dbReference type="EC" id="3.1.4.58" evidence="2"/>
<name>A0LLA5_SYNFM</name>
<sequence length="190" mass="21294">MIRTFIAVDLPSPVQAVLERFERELRKADATVAWIRPDRIHLTLKFLGNVAPERIPALREALESVSRTVSPFRLQAAGCGAFPTIRQMRVIWVGLRGDADRLGDLKQKIEAATVPLGFESEDRPFKPHLTLGRVKGRGRLSVLQEILMANQSFEAEAFDVAEVVLYKSDLKPDGAQYTPLFRAPFTGRPE</sequence>
<feature type="active site" description="Proton acceptor" evidence="2">
    <location>
        <position position="128"/>
    </location>
</feature>
<feature type="short sequence motif" description="HXTX 1" evidence="2">
    <location>
        <begin position="41"/>
        <end position="44"/>
    </location>
</feature>
<dbReference type="Proteomes" id="UP000001784">
    <property type="component" value="Chromosome"/>
</dbReference>
<dbReference type="GO" id="GO:0008664">
    <property type="term" value="F:RNA 2',3'-cyclic 3'-phosphodiesterase activity"/>
    <property type="evidence" value="ECO:0007669"/>
    <property type="project" value="UniProtKB-EC"/>
</dbReference>
<dbReference type="EMBL" id="CP000478">
    <property type="protein sequence ID" value="ABK18207.1"/>
    <property type="molecule type" value="Genomic_DNA"/>
</dbReference>
<comment type="catalytic activity">
    <reaction evidence="2">
        <text>a 3'-end 2',3'-cyclophospho-ribonucleotide-RNA + H2O = a 3'-end 2'-phospho-ribonucleotide-RNA + H(+)</text>
        <dbReference type="Rhea" id="RHEA:11828"/>
        <dbReference type="Rhea" id="RHEA-COMP:10464"/>
        <dbReference type="Rhea" id="RHEA-COMP:17353"/>
        <dbReference type="ChEBI" id="CHEBI:15377"/>
        <dbReference type="ChEBI" id="CHEBI:15378"/>
        <dbReference type="ChEBI" id="CHEBI:83064"/>
        <dbReference type="ChEBI" id="CHEBI:173113"/>
        <dbReference type="EC" id="3.1.4.58"/>
    </reaction>
</comment>
<proteinExistence type="inferred from homology"/>
<reference evidence="4 5" key="1">
    <citation type="submission" date="2006-10" db="EMBL/GenBank/DDBJ databases">
        <title>Complete sequence of Syntrophobacter fumaroxidans MPOB.</title>
        <authorList>
            <consortium name="US DOE Joint Genome Institute"/>
            <person name="Copeland A."/>
            <person name="Lucas S."/>
            <person name="Lapidus A."/>
            <person name="Barry K."/>
            <person name="Detter J.C."/>
            <person name="Glavina del Rio T."/>
            <person name="Hammon N."/>
            <person name="Israni S."/>
            <person name="Pitluck S."/>
            <person name="Goltsman E.G."/>
            <person name="Martinez M."/>
            <person name="Schmutz J."/>
            <person name="Larimer F."/>
            <person name="Land M."/>
            <person name="Hauser L."/>
            <person name="Kyrpides N."/>
            <person name="Kim E."/>
            <person name="Boone D.R."/>
            <person name="Brockman F."/>
            <person name="Culley D."/>
            <person name="Ferry J."/>
            <person name="Gunsalus R."/>
            <person name="McInerney M.J."/>
            <person name="Morrison M."/>
            <person name="Plugge C."/>
            <person name="Rohlin L."/>
            <person name="Scholten J."/>
            <person name="Sieber J."/>
            <person name="Stams A.J.M."/>
            <person name="Worm P."/>
            <person name="Henstra A.M."/>
            <person name="Richardson P."/>
        </authorList>
    </citation>
    <scope>NUCLEOTIDE SEQUENCE [LARGE SCALE GENOMIC DNA]</scope>
    <source>
        <strain evidence="5">DSM 10017 / MPOB</strain>
    </source>
</reference>
<dbReference type="KEGG" id="sfu:Sfum_2529"/>
<feature type="short sequence motif" description="HXTX 2" evidence="2">
    <location>
        <begin position="128"/>
        <end position="131"/>
    </location>
</feature>
<dbReference type="AlphaFoldDB" id="A0LLA5"/>
<dbReference type="Gene3D" id="3.90.1140.10">
    <property type="entry name" value="Cyclic phosphodiesterase"/>
    <property type="match status" value="1"/>
</dbReference>
<evidence type="ECO:0000259" key="3">
    <source>
        <dbReference type="Pfam" id="PF02834"/>
    </source>
</evidence>
<comment type="function">
    <text evidence="2">Hydrolyzes RNA 2',3'-cyclic phosphodiester to an RNA 2'-phosphomonoester.</text>
</comment>
<dbReference type="GO" id="GO:0004113">
    <property type="term" value="F:2',3'-cyclic-nucleotide 3'-phosphodiesterase activity"/>
    <property type="evidence" value="ECO:0007669"/>
    <property type="project" value="InterPro"/>
</dbReference>
<feature type="domain" description="Phosphoesterase HXTX" evidence="3">
    <location>
        <begin position="99"/>
        <end position="173"/>
    </location>
</feature>
<dbReference type="HAMAP" id="MF_01940">
    <property type="entry name" value="RNA_CPDase"/>
    <property type="match status" value="1"/>
</dbReference>
<dbReference type="eggNOG" id="COG1514">
    <property type="taxonomic scope" value="Bacteria"/>
</dbReference>
<dbReference type="InterPro" id="IPR014051">
    <property type="entry name" value="Phosphoesterase_HXTX"/>
</dbReference>
<dbReference type="InterPro" id="IPR009097">
    <property type="entry name" value="Cyclic_Pdiesterase"/>
</dbReference>
<keyword evidence="4" id="KW-0436">Ligase</keyword>
<accession>A0LLA5</accession>
<evidence type="ECO:0000313" key="5">
    <source>
        <dbReference type="Proteomes" id="UP000001784"/>
    </source>
</evidence>
<keyword evidence="5" id="KW-1185">Reference proteome</keyword>
<dbReference type="InParanoid" id="A0LLA5"/>
<keyword evidence="1 2" id="KW-0378">Hydrolase</keyword>
<evidence type="ECO:0000256" key="2">
    <source>
        <dbReference type="HAMAP-Rule" id="MF_01940"/>
    </source>
</evidence>
<dbReference type="SUPFAM" id="SSF55144">
    <property type="entry name" value="LigT-like"/>
    <property type="match status" value="1"/>
</dbReference>
<dbReference type="PANTHER" id="PTHR35561:SF1">
    <property type="entry name" value="RNA 2',3'-CYCLIC PHOSPHODIESTERASE"/>
    <property type="match status" value="1"/>
</dbReference>
<dbReference type="NCBIfam" id="TIGR02258">
    <property type="entry name" value="2_5_ligase"/>
    <property type="match status" value="1"/>
</dbReference>
<dbReference type="HOGENOM" id="CLU_081251_3_2_7"/>
<organism evidence="4 5">
    <name type="scientific">Syntrophobacter fumaroxidans (strain DSM 10017 / MPOB)</name>
    <dbReference type="NCBI Taxonomy" id="335543"/>
    <lineage>
        <taxon>Bacteria</taxon>
        <taxon>Pseudomonadati</taxon>
        <taxon>Thermodesulfobacteriota</taxon>
        <taxon>Syntrophobacteria</taxon>
        <taxon>Syntrophobacterales</taxon>
        <taxon>Syntrophobacteraceae</taxon>
        <taxon>Syntrophobacter</taxon>
    </lineage>
</organism>
<evidence type="ECO:0000313" key="4">
    <source>
        <dbReference type="EMBL" id="ABK18207.1"/>
    </source>
</evidence>
<dbReference type="Pfam" id="PF02834">
    <property type="entry name" value="LigT_PEase"/>
    <property type="match status" value="2"/>
</dbReference>
<gene>
    <name evidence="4" type="ordered locus">Sfum_2529</name>
</gene>
<dbReference type="InterPro" id="IPR004175">
    <property type="entry name" value="RNA_CPDase"/>
</dbReference>
<dbReference type="OrthoDB" id="9793819at2"/>